<dbReference type="InterPro" id="IPR001509">
    <property type="entry name" value="Epimerase_deHydtase"/>
</dbReference>
<sequence>MSIDNRLVTLVGGSGFLGRYAVRALLKAGWRVRIVERDPRKAWYLKSQGNLGQTQFVAADIRKPATVARALQGSDAVVNFVGILKGDFEAFHVEGAANVAEAAAAAGAESLVHISAIGADAASASAYGRSKAAGEARVRAAFPGATILRPSIVFGREDQFINRFAAMQSAPVVPVLRSAVKFQPVFAGDVARAVRAAVEQPGDFAGKTFELGGPDVLSMMELQRWIASETHRAPNFVEVPDSIGGALAKLTGWLPGAPITVDQWLMLQHDNVVAPGADGLGALGVAATPLAAVAPGWLVLYQRNGRFGRKSAA</sequence>
<dbReference type="PANTHER" id="PTHR12126:SF11">
    <property type="entry name" value="NADH DEHYDROGENASE [UBIQUINONE] 1 ALPHA SUBCOMPLEX SUBUNIT 9, MITOCHONDRIAL"/>
    <property type="match status" value="1"/>
</dbReference>
<reference evidence="3 4" key="1">
    <citation type="submission" date="2013-07" db="EMBL/GenBank/DDBJ databases">
        <title>Completed genome of Sphingomonas sanxanigenens NX02.</title>
        <authorList>
            <person name="Ma T."/>
            <person name="Huang H."/>
            <person name="Wu M."/>
            <person name="Li X."/>
            <person name="Li G."/>
        </authorList>
    </citation>
    <scope>NUCLEOTIDE SEQUENCE [LARGE SCALE GENOMIC DNA]</scope>
    <source>
        <strain evidence="3 4">NX02</strain>
    </source>
</reference>
<organism evidence="3 4">
    <name type="scientific">Sphingomonas sanxanigenens DSM 19645 = NX02</name>
    <dbReference type="NCBI Taxonomy" id="1123269"/>
    <lineage>
        <taxon>Bacteria</taxon>
        <taxon>Pseudomonadati</taxon>
        <taxon>Pseudomonadota</taxon>
        <taxon>Alphaproteobacteria</taxon>
        <taxon>Sphingomonadales</taxon>
        <taxon>Sphingomonadaceae</taxon>
        <taxon>Sphingomonas</taxon>
    </lineage>
</organism>
<dbReference type="STRING" id="1123269.NX02_23070"/>
<dbReference type="CDD" id="cd05271">
    <property type="entry name" value="NDUFA9_like_SDR_a"/>
    <property type="match status" value="1"/>
</dbReference>
<dbReference type="HOGENOM" id="CLU_007383_6_5_5"/>
<feature type="transmembrane region" description="Helical" evidence="1">
    <location>
        <begin position="280"/>
        <end position="301"/>
    </location>
</feature>
<feature type="domain" description="NAD-dependent epimerase/dehydratase" evidence="2">
    <location>
        <begin position="9"/>
        <end position="212"/>
    </location>
</feature>
<name>W0AKL9_9SPHN</name>
<dbReference type="GO" id="GO:0044877">
    <property type="term" value="F:protein-containing complex binding"/>
    <property type="evidence" value="ECO:0007669"/>
    <property type="project" value="TreeGrafter"/>
</dbReference>
<dbReference type="SUPFAM" id="SSF51735">
    <property type="entry name" value="NAD(P)-binding Rossmann-fold domains"/>
    <property type="match status" value="1"/>
</dbReference>
<dbReference type="Pfam" id="PF01370">
    <property type="entry name" value="Epimerase"/>
    <property type="match status" value="1"/>
</dbReference>
<gene>
    <name evidence="3" type="ORF">NX02_23070</name>
</gene>
<evidence type="ECO:0000313" key="4">
    <source>
        <dbReference type="Proteomes" id="UP000018851"/>
    </source>
</evidence>
<dbReference type="InterPro" id="IPR051207">
    <property type="entry name" value="ComplexI_NDUFA9_subunit"/>
</dbReference>
<dbReference type="EMBL" id="CP006644">
    <property type="protein sequence ID" value="AHE56230.1"/>
    <property type="molecule type" value="Genomic_DNA"/>
</dbReference>
<keyword evidence="1" id="KW-0472">Membrane</keyword>
<evidence type="ECO:0000313" key="3">
    <source>
        <dbReference type="EMBL" id="AHE56230.1"/>
    </source>
</evidence>
<proteinExistence type="predicted"/>
<dbReference type="KEGG" id="ssan:NX02_23070"/>
<keyword evidence="4" id="KW-1185">Reference proteome</keyword>
<keyword evidence="1" id="KW-0812">Transmembrane</keyword>
<dbReference type="eggNOG" id="COG0702">
    <property type="taxonomic scope" value="Bacteria"/>
</dbReference>
<dbReference type="PATRIC" id="fig|1123269.5.peg.4514"/>
<keyword evidence="1" id="KW-1133">Transmembrane helix</keyword>
<evidence type="ECO:0000256" key="1">
    <source>
        <dbReference type="SAM" id="Phobius"/>
    </source>
</evidence>
<dbReference type="PANTHER" id="PTHR12126">
    <property type="entry name" value="NADH-UBIQUINONE OXIDOREDUCTASE 39 KDA SUBUNIT-RELATED"/>
    <property type="match status" value="1"/>
</dbReference>
<accession>W0AKL9</accession>
<dbReference type="Proteomes" id="UP000018851">
    <property type="component" value="Chromosome"/>
</dbReference>
<evidence type="ECO:0000259" key="2">
    <source>
        <dbReference type="Pfam" id="PF01370"/>
    </source>
</evidence>
<dbReference type="InterPro" id="IPR036291">
    <property type="entry name" value="NAD(P)-bd_dom_sf"/>
</dbReference>
<protein>
    <recommendedName>
        <fullName evidence="2">NAD-dependent epimerase/dehydratase domain-containing protein</fullName>
    </recommendedName>
</protein>
<dbReference type="Gene3D" id="3.40.50.720">
    <property type="entry name" value="NAD(P)-binding Rossmann-like Domain"/>
    <property type="match status" value="1"/>
</dbReference>
<dbReference type="AlphaFoldDB" id="W0AKL9"/>